<dbReference type="InterPro" id="IPR050249">
    <property type="entry name" value="Pseudomonas-type_ThrB"/>
</dbReference>
<dbReference type="Proteomes" id="UP000276770">
    <property type="component" value="Unassembled WGS sequence"/>
</dbReference>
<dbReference type="RefSeq" id="WP_121679308.1">
    <property type="nucleotide sequence ID" value="NZ_RCVZ01000002.1"/>
</dbReference>
<evidence type="ECO:0000259" key="2">
    <source>
        <dbReference type="Pfam" id="PF01636"/>
    </source>
</evidence>
<dbReference type="GO" id="GO:0019202">
    <property type="term" value="F:amino acid kinase activity"/>
    <property type="evidence" value="ECO:0007669"/>
    <property type="project" value="TreeGrafter"/>
</dbReference>
<reference evidence="3 4" key="1">
    <citation type="submission" date="2018-10" db="EMBL/GenBank/DDBJ databases">
        <title>Falsibacillus sp. genome draft.</title>
        <authorList>
            <person name="Shi S."/>
        </authorList>
    </citation>
    <scope>NUCLEOTIDE SEQUENCE [LARGE SCALE GENOMIC DNA]</scope>
    <source>
        <strain evidence="3 4">GY 10110</strain>
    </source>
</reference>
<evidence type="ECO:0000313" key="3">
    <source>
        <dbReference type="EMBL" id="RLQ97358.1"/>
    </source>
</evidence>
<name>A0A3L7K2Y4_9BACI</name>
<dbReference type="InterPro" id="IPR002575">
    <property type="entry name" value="Aminoglycoside_PTrfase"/>
</dbReference>
<dbReference type="PANTHER" id="PTHR21064:SF6">
    <property type="entry name" value="AMINOGLYCOSIDE PHOSPHOTRANSFERASE DOMAIN-CONTAINING PROTEIN"/>
    <property type="match status" value="1"/>
</dbReference>
<comment type="caution">
    <text evidence="3">The sequence shown here is derived from an EMBL/GenBank/DDBJ whole genome shotgun (WGS) entry which is preliminary data.</text>
</comment>
<organism evidence="3 4">
    <name type="scientific">Falsibacillus albus</name>
    <dbReference type="NCBI Taxonomy" id="2478915"/>
    <lineage>
        <taxon>Bacteria</taxon>
        <taxon>Bacillati</taxon>
        <taxon>Bacillota</taxon>
        <taxon>Bacilli</taxon>
        <taxon>Bacillales</taxon>
        <taxon>Bacillaceae</taxon>
        <taxon>Falsibacillus</taxon>
    </lineage>
</organism>
<dbReference type="EMBL" id="RCVZ01000002">
    <property type="protein sequence ID" value="RLQ97358.1"/>
    <property type="molecule type" value="Genomic_DNA"/>
</dbReference>
<dbReference type="InterPro" id="IPR011009">
    <property type="entry name" value="Kinase-like_dom_sf"/>
</dbReference>
<accession>A0A3L7K2Y4</accession>
<keyword evidence="4" id="KW-1185">Reference proteome</keyword>
<sequence length="301" mass="35551">MNKVHNLDWLGSCWDIGSVVHLIRYKDHVSFFTTDRGSHYLLKEKGCFHHAELEGGFLSYLYQEGLSVQVPIYNKYGKQVFRYEGGVYCIYPYTAGKPYSFIEEGAMEYINQSGRLISEFHYLAENYTECINYNEMELGDQIYEVLTWIHRFSLCNQEKSKLFNRMMRLDAMEGKLPKQLIHRDLHPNNMIFNKGRFKGFIDFDMCQIGCKVYDIAYFMVAVLKRRILDHSHDDHFDEAFHNFLCNYESLVPLSVLEKELLPDVMLFIACCYVIYFSLQLYYESTAESYIKVIKYLLSTTE</sequence>
<dbReference type="Pfam" id="PF01636">
    <property type="entry name" value="APH"/>
    <property type="match status" value="1"/>
</dbReference>
<proteinExistence type="inferred from homology"/>
<protein>
    <recommendedName>
        <fullName evidence="2">Aminoglycoside phosphotransferase domain-containing protein</fullName>
    </recommendedName>
</protein>
<feature type="domain" description="Aminoglycoside phosphotransferase" evidence="2">
    <location>
        <begin position="30"/>
        <end position="245"/>
    </location>
</feature>
<evidence type="ECO:0000256" key="1">
    <source>
        <dbReference type="ARBA" id="ARBA00038240"/>
    </source>
</evidence>
<gene>
    <name evidence="3" type="ORF">D9X91_04195</name>
</gene>
<dbReference type="SUPFAM" id="SSF56112">
    <property type="entry name" value="Protein kinase-like (PK-like)"/>
    <property type="match status" value="1"/>
</dbReference>
<evidence type="ECO:0000313" key="4">
    <source>
        <dbReference type="Proteomes" id="UP000276770"/>
    </source>
</evidence>
<comment type="similarity">
    <text evidence="1">Belongs to the pseudomonas-type ThrB family.</text>
</comment>
<dbReference type="Gene3D" id="3.90.1200.10">
    <property type="match status" value="1"/>
</dbReference>
<dbReference type="OrthoDB" id="48950at2"/>
<dbReference type="PANTHER" id="PTHR21064">
    <property type="entry name" value="AMINOGLYCOSIDE PHOSPHOTRANSFERASE DOMAIN-CONTAINING PROTEIN-RELATED"/>
    <property type="match status" value="1"/>
</dbReference>
<dbReference type="AlphaFoldDB" id="A0A3L7K2Y4"/>